<dbReference type="EMBL" id="CAUYUJ010015736">
    <property type="protein sequence ID" value="CAK0857502.1"/>
    <property type="molecule type" value="Genomic_DNA"/>
</dbReference>
<keyword evidence="2" id="KW-1185">Reference proteome</keyword>
<protein>
    <submittedName>
        <fullName evidence="1">Uncharacterized protein</fullName>
    </submittedName>
</protein>
<comment type="caution">
    <text evidence="1">The sequence shown here is derived from an EMBL/GenBank/DDBJ whole genome shotgun (WGS) entry which is preliminary data.</text>
</comment>
<proteinExistence type="predicted"/>
<accession>A0ABN9UDG4</accession>
<evidence type="ECO:0000313" key="1">
    <source>
        <dbReference type="EMBL" id="CAK0857502.1"/>
    </source>
</evidence>
<feature type="non-terminal residue" evidence="1">
    <location>
        <position position="1"/>
    </location>
</feature>
<sequence>GAWSSITERLEQLESRFDQAAELRPALAKLEQLQGCLAEHSSSVQDFDTQHRQLQRRVERLEQAALAAPATQAAAPGQDAWQSLARRLGEVERCLGEESGMRAERVELALSTLEAVKSRTLVVDLHDAAIAGLQQESARQGERLEAAVAAVRELRAGAPAADAHGAAIAGLREESARQGERLEVAVAAVRELRAGAPAADAHGAAIADLREESARQGERLEAAVAAVRELRAGAPAADAHGAAIADLREESARQGERLDAAVAAVRELRAGAPAADAHGAAIADLREDRWRAWGPAAVAALAADYRDLSPEEGSVEQPPVPPRLDAAAVVRLQPAGMDRDAGGAGFGPAGGVAAAFRPPPTISLHSPPLIVFFQSLLPWGEIDRSGVRVEKLGWQGLAKSALVCSESIGLFALGAVCDVGRLAAALAREAREAARSVRW</sequence>
<evidence type="ECO:0000313" key="2">
    <source>
        <dbReference type="Proteomes" id="UP001189429"/>
    </source>
</evidence>
<gene>
    <name evidence="1" type="ORF">PCOR1329_LOCUS47606</name>
</gene>
<dbReference type="Proteomes" id="UP001189429">
    <property type="component" value="Unassembled WGS sequence"/>
</dbReference>
<organism evidence="1 2">
    <name type="scientific">Prorocentrum cordatum</name>
    <dbReference type="NCBI Taxonomy" id="2364126"/>
    <lineage>
        <taxon>Eukaryota</taxon>
        <taxon>Sar</taxon>
        <taxon>Alveolata</taxon>
        <taxon>Dinophyceae</taxon>
        <taxon>Prorocentrales</taxon>
        <taxon>Prorocentraceae</taxon>
        <taxon>Prorocentrum</taxon>
    </lineage>
</organism>
<reference evidence="1" key="1">
    <citation type="submission" date="2023-10" db="EMBL/GenBank/DDBJ databases">
        <authorList>
            <person name="Chen Y."/>
            <person name="Shah S."/>
            <person name="Dougan E. K."/>
            <person name="Thang M."/>
            <person name="Chan C."/>
        </authorList>
    </citation>
    <scope>NUCLEOTIDE SEQUENCE [LARGE SCALE GENOMIC DNA]</scope>
</reference>
<name>A0ABN9UDG4_9DINO</name>